<dbReference type="GO" id="GO:0000932">
    <property type="term" value="C:P-body"/>
    <property type="evidence" value="ECO:0007669"/>
    <property type="project" value="UniProtKB-SubCell"/>
</dbReference>
<feature type="domain" description="Sm" evidence="8">
    <location>
        <begin position="11"/>
        <end position="116"/>
    </location>
</feature>
<keyword evidence="3 6" id="KW-0507">mRNA processing</keyword>
<dbReference type="SUPFAM" id="SSF50182">
    <property type="entry name" value="Sm-like ribonucleoproteins"/>
    <property type="match status" value="1"/>
</dbReference>
<dbReference type="PANTHER" id="PTHR15588">
    <property type="entry name" value="LSM1"/>
    <property type="match status" value="1"/>
</dbReference>
<sequence>MDNFLTNLPFTTSGALVDTVDKKILVSLRDGKKLIGVLRSYDQFANLVLQDTIERIYVDITREHEHEHDQQQEGSTTNDSKTHKKPNKICKYTDVWRGIYLVRGENVVLIGEIDLDKEDDIIQHFDSHSLDTVSEIQRHEMQEKADRLKKQESILFHQLGFSKEGEDDDRY</sequence>
<dbReference type="PROSITE" id="PS52002">
    <property type="entry name" value="SM"/>
    <property type="match status" value="1"/>
</dbReference>
<keyword evidence="10" id="KW-1185">Reference proteome</keyword>
<dbReference type="InterPro" id="IPR034104">
    <property type="entry name" value="Lsm1"/>
</dbReference>
<evidence type="ECO:0000256" key="3">
    <source>
        <dbReference type="ARBA" id="ARBA00022664"/>
    </source>
</evidence>
<evidence type="ECO:0000259" key="8">
    <source>
        <dbReference type="PROSITE" id="PS52002"/>
    </source>
</evidence>
<dbReference type="GO" id="GO:0000290">
    <property type="term" value="P:deadenylation-dependent decapping of nuclear-transcribed mRNA"/>
    <property type="evidence" value="ECO:0007669"/>
    <property type="project" value="TreeGrafter"/>
</dbReference>
<evidence type="ECO:0000313" key="9">
    <source>
        <dbReference type="EMBL" id="PLW54721.1"/>
    </source>
</evidence>
<evidence type="ECO:0000256" key="2">
    <source>
        <dbReference type="ARBA" id="ARBA00022490"/>
    </source>
</evidence>
<evidence type="ECO:0000256" key="5">
    <source>
        <dbReference type="ARBA" id="ARBA00023274"/>
    </source>
</evidence>
<dbReference type="STRING" id="200324.A0A2N5VXK2"/>
<dbReference type="GO" id="GO:0003729">
    <property type="term" value="F:mRNA binding"/>
    <property type="evidence" value="ECO:0007669"/>
    <property type="project" value="TreeGrafter"/>
</dbReference>
<dbReference type="SMART" id="SM00651">
    <property type="entry name" value="Sm"/>
    <property type="match status" value="1"/>
</dbReference>
<accession>A0A2N5VXK2</accession>
<evidence type="ECO:0000256" key="7">
    <source>
        <dbReference type="SAM" id="MobiDB-lite"/>
    </source>
</evidence>
<organism evidence="9 10">
    <name type="scientific">Puccinia coronata f. sp. avenae</name>
    <dbReference type="NCBI Taxonomy" id="200324"/>
    <lineage>
        <taxon>Eukaryota</taxon>
        <taxon>Fungi</taxon>
        <taxon>Dikarya</taxon>
        <taxon>Basidiomycota</taxon>
        <taxon>Pucciniomycotina</taxon>
        <taxon>Pucciniomycetes</taxon>
        <taxon>Pucciniales</taxon>
        <taxon>Pucciniaceae</taxon>
        <taxon>Puccinia</taxon>
    </lineage>
</organism>
<comment type="similarity">
    <text evidence="1 6">Belongs to the snRNP Sm proteins family.</text>
</comment>
<comment type="subcellular location">
    <subcellularLocation>
        <location evidence="6">Cytoplasm</location>
    </subcellularLocation>
    <subcellularLocation>
        <location evidence="6">Cytoplasm</location>
        <location evidence="6">P-body</location>
    </subcellularLocation>
</comment>
<evidence type="ECO:0000256" key="1">
    <source>
        <dbReference type="ARBA" id="ARBA00006850"/>
    </source>
</evidence>
<keyword evidence="2 6" id="KW-0963">Cytoplasm</keyword>
<reference evidence="9 10" key="1">
    <citation type="submission" date="2017-11" db="EMBL/GenBank/DDBJ databases">
        <title>De novo assembly and phasing of dikaryotic genomes from two isolates of Puccinia coronata f. sp. avenae, the causal agent of oat crown rust.</title>
        <authorList>
            <person name="Miller M.E."/>
            <person name="Zhang Y."/>
            <person name="Omidvar V."/>
            <person name="Sperschneider J."/>
            <person name="Schwessinger B."/>
            <person name="Raley C."/>
            <person name="Palmer J.M."/>
            <person name="Garnica D."/>
            <person name="Upadhyaya N."/>
            <person name="Rathjen J."/>
            <person name="Taylor J.M."/>
            <person name="Park R.F."/>
            <person name="Dodds P.N."/>
            <person name="Hirsch C.D."/>
            <person name="Kianian S.F."/>
            <person name="Figueroa M."/>
        </authorList>
    </citation>
    <scope>NUCLEOTIDE SEQUENCE [LARGE SCALE GENOMIC DNA]</scope>
    <source>
        <strain evidence="9">12NC29</strain>
    </source>
</reference>
<comment type="caution">
    <text evidence="9">The sequence shown here is derived from an EMBL/GenBank/DDBJ whole genome shotgun (WGS) entry which is preliminary data.</text>
</comment>
<comment type="subunit">
    <text evidence="6">Component of the heptameric LSM1-LSM7 complex that forms a seven-membered ring structure with a donut shape.</text>
</comment>
<gene>
    <name evidence="6" type="primary">LSM1</name>
    <name evidence="9" type="ORF">PCANC_11692</name>
</gene>
<keyword evidence="4 6" id="KW-0694">RNA-binding</keyword>
<evidence type="ECO:0000256" key="6">
    <source>
        <dbReference type="RuleBase" id="RU365047"/>
    </source>
</evidence>
<dbReference type="Gene3D" id="2.30.30.100">
    <property type="match status" value="1"/>
</dbReference>
<keyword evidence="5 6" id="KW-0687">Ribonucleoprotein</keyword>
<proteinExistence type="inferred from homology"/>
<dbReference type="InterPro" id="IPR010920">
    <property type="entry name" value="LSM_dom_sf"/>
</dbReference>
<dbReference type="EMBL" id="PGCJ01000042">
    <property type="protein sequence ID" value="PLW54721.1"/>
    <property type="molecule type" value="Genomic_DNA"/>
</dbReference>
<dbReference type="GO" id="GO:1990726">
    <property type="term" value="C:Lsm1-7-Pat1 complex"/>
    <property type="evidence" value="ECO:0007669"/>
    <property type="project" value="TreeGrafter"/>
</dbReference>
<dbReference type="GO" id="GO:0006397">
    <property type="term" value="P:mRNA processing"/>
    <property type="evidence" value="ECO:0007669"/>
    <property type="project" value="UniProtKB-UniRule"/>
</dbReference>
<dbReference type="InterPro" id="IPR044642">
    <property type="entry name" value="PTHR15588"/>
</dbReference>
<evidence type="ECO:0000256" key="4">
    <source>
        <dbReference type="ARBA" id="ARBA00022884"/>
    </source>
</evidence>
<dbReference type="CDD" id="cd01728">
    <property type="entry name" value="LSm1"/>
    <property type="match status" value="1"/>
</dbReference>
<dbReference type="InterPro" id="IPR001163">
    <property type="entry name" value="Sm_dom_euk/arc"/>
</dbReference>
<dbReference type="PANTHER" id="PTHR15588:SF8">
    <property type="entry name" value="U6 SNRNA-ASSOCIATED SM-LIKE PROTEIN LSM1"/>
    <property type="match status" value="1"/>
</dbReference>
<name>A0A2N5VXK2_9BASI</name>
<dbReference type="GO" id="GO:1990904">
    <property type="term" value="C:ribonucleoprotein complex"/>
    <property type="evidence" value="ECO:0007669"/>
    <property type="project" value="UniProtKB-KW"/>
</dbReference>
<dbReference type="Pfam" id="PF01423">
    <property type="entry name" value="LSM"/>
    <property type="match status" value="1"/>
</dbReference>
<comment type="function">
    <text evidence="6">Component of the cytoplasmic LSM1-LSM7 complex which is involved in mRNA degradation.</text>
</comment>
<evidence type="ECO:0000313" key="10">
    <source>
        <dbReference type="Proteomes" id="UP000235388"/>
    </source>
</evidence>
<dbReference type="AlphaFoldDB" id="A0A2N5VXK2"/>
<dbReference type="InterPro" id="IPR047575">
    <property type="entry name" value="Sm"/>
</dbReference>
<dbReference type="Proteomes" id="UP000235388">
    <property type="component" value="Unassembled WGS sequence"/>
</dbReference>
<protein>
    <recommendedName>
        <fullName evidence="6">U6 snRNA-associated Sm-like protein LSm1</fullName>
    </recommendedName>
</protein>
<feature type="region of interest" description="Disordered" evidence="7">
    <location>
        <begin position="64"/>
        <end position="85"/>
    </location>
</feature>
<dbReference type="OrthoDB" id="10263346at2759"/>